<gene>
    <name evidence="3" type="ORF">KGD84_29880</name>
</gene>
<feature type="domain" description="Restriction endonuclease type IV Mrr" evidence="1">
    <location>
        <begin position="306"/>
        <end position="417"/>
    </location>
</feature>
<feature type="domain" description="PIN like" evidence="2">
    <location>
        <begin position="2"/>
        <end position="240"/>
    </location>
</feature>
<dbReference type="InterPro" id="IPR052906">
    <property type="entry name" value="Type_IV_Methyl-Rstrct_Enzyme"/>
</dbReference>
<dbReference type="Gene3D" id="3.40.1350.10">
    <property type="match status" value="1"/>
</dbReference>
<dbReference type="SUPFAM" id="SSF52980">
    <property type="entry name" value="Restriction endonuclease-like"/>
    <property type="match status" value="1"/>
</dbReference>
<organism evidence="3 4">
    <name type="scientific">Nocardiopsis changdeensis</name>
    <dbReference type="NCBI Taxonomy" id="2831969"/>
    <lineage>
        <taxon>Bacteria</taxon>
        <taxon>Bacillati</taxon>
        <taxon>Actinomycetota</taxon>
        <taxon>Actinomycetes</taxon>
        <taxon>Streptosporangiales</taxon>
        <taxon>Nocardiopsidaceae</taxon>
        <taxon>Nocardiopsis</taxon>
    </lineage>
</organism>
<dbReference type="GO" id="GO:0016787">
    <property type="term" value="F:hydrolase activity"/>
    <property type="evidence" value="ECO:0007669"/>
    <property type="project" value="UniProtKB-KW"/>
</dbReference>
<dbReference type="InterPro" id="IPR011856">
    <property type="entry name" value="tRNA_endonuc-like_dom_sf"/>
</dbReference>
<reference evidence="3 4" key="1">
    <citation type="submission" date="2021-05" db="EMBL/GenBank/DDBJ databases">
        <title>Direct Submission.</title>
        <authorList>
            <person name="Li K."/>
            <person name="Gao J."/>
        </authorList>
    </citation>
    <scope>NUCLEOTIDE SEQUENCE [LARGE SCALE GENOMIC DNA]</scope>
    <source>
        <strain evidence="3 4">Mg02</strain>
    </source>
</reference>
<dbReference type="Pfam" id="PF04471">
    <property type="entry name" value="Mrr_cat"/>
    <property type="match status" value="1"/>
</dbReference>
<dbReference type="GO" id="GO:0004519">
    <property type="term" value="F:endonuclease activity"/>
    <property type="evidence" value="ECO:0007669"/>
    <property type="project" value="UniProtKB-KW"/>
</dbReference>
<dbReference type="InterPro" id="IPR011335">
    <property type="entry name" value="Restrct_endonuc-II-like"/>
</dbReference>
<name>A0ABX8BN49_9ACTN</name>
<keyword evidence="3" id="KW-0255">Endonuclease</keyword>
<dbReference type="EC" id="3.1.21.-" evidence="3"/>
<dbReference type="EMBL" id="CP074133">
    <property type="protein sequence ID" value="QUX22477.1"/>
    <property type="molecule type" value="Genomic_DNA"/>
</dbReference>
<dbReference type="InterPro" id="IPR041578">
    <property type="entry name" value="PIN_8"/>
</dbReference>
<proteinExistence type="predicted"/>
<keyword evidence="3" id="KW-0378">Hydrolase</keyword>
<dbReference type="PANTHER" id="PTHR30015">
    <property type="entry name" value="MRR RESTRICTION SYSTEM PROTEIN"/>
    <property type="match status" value="1"/>
</dbReference>
<evidence type="ECO:0000259" key="1">
    <source>
        <dbReference type="Pfam" id="PF04471"/>
    </source>
</evidence>
<accession>A0ABX8BN49</accession>
<keyword evidence="3" id="KW-0540">Nuclease</keyword>
<dbReference type="InterPro" id="IPR007560">
    <property type="entry name" value="Restrct_endonuc_IV_Mrr"/>
</dbReference>
<dbReference type="PANTHER" id="PTHR30015:SF6">
    <property type="entry name" value="SLL1429 PROTEIN"/>
    <property type="match status" value="1"/>
</dbReference>
<sequence>MLLDLYRLTPTARNQVLDAFSYAGSRLWVPHQAAIEFSRNRKRVVEERMSAFKQTGRLLKTATTDAAIIIEDAIEKLQGLRDRAGTTREWHPDEAGLRREDILARLNGVMDEAIQEFEALESEHDLHPQDMQRVDSLLLRIDDLLVGKIGSGYSSSELRSYVDEAHSFRFPNKIPPGYLDAGKESNLRAAGDFILWRQTLDRATEVAKKERLILFITKDLKADWWEYDAKGKLKGPRPELVQEMRDTAGADLLLVTLKEFIVGTKEYLSSEVSNETIESLGEFGEDLNSLLPETFRDPGASPNLLDLDRTAFENLIHYLLAHMGYHVEGADVGYRDAGFDFIATSMEDPSRTSIVQTKRHHRPVPVRAIYELIGVLRSRNEDEAIFFATSEFSPSATKIAKAEGIRIVGGSDLIALLANFGINATIDVSPSSVGYFNPDNDARGPWRPSDITSPDFRKENYYPIINPDDKAIYPPTGRAWRFPKIIVEELQAEGRIYWGGKSRRTPRLKSFFSESMFKKGEQR</sequence>
<evidence type="ECO:0000259" key="2">
    <source>
        <dbReference type="Pfam" id="PF18476"/>
    </source>
</evidence>
<keyword evidence="4" id="KW-1185">Reference proteome</keyword>
<evidence type="ECO:0000313" key="3">
    <source>
        <dbReference type="EMBL" id="QUX22477.1"/>
    </source>
</evidence>
<dbReference type="Pfam" id="PF18476">
    <property type="entry name" value="PIN_8"/>
    <property type="match status" value="1"/>
</dbReference>
<evidence type="ECO:0000313" key="4">
    <source>
        <dbReference type="Proteomes" id="UP000676079"/>
    </source>
</evidence>
<dbReference type="Proteomes" id="UP000676079">
    <property type="component" value="Chromosome"/>
</dbReference>
<protein>
    <submittedName>
        <fullName evidence="3">Restriction endonuclease</fullName>
        <ecNumber evidence="3">3.1.21.-</ecNumber>
    </submittedName>
</protein>